<dbReference type="Proteomes" id="UP000694580">
    <property type="component" value="Chromosome 19"/>
</dbReference>
<dbReference type="Gene3D" id="1.20.1070.10">
    <property type="entry name" value="Rhodopsin 7-helix transmembrane proteins"/>
    <property type="match status" value="1"/>
</dbReference>
<dbReference type="Ensembl" id="ENSDCDT00010046199.1">
    <property type="protein sequence ID" value="ENSDCDP00010036729.1"/>
    <property type="gene ID" value="ENSDCDG00010023852.1"/>
</dbReference>
<evidence type="ECO:0000313" key="13">
    <source>
        <dbReference type="Proteomes" id="UP000694580"/>
    </source>
</evidence>
<evidence type="ECO:0000256" key="10">
    <source>
        <dbReference type="SAM" id="Phobius"/>
    </source>
</evidence>
<keyword evidence="13" id="KW-1185">Reference proteome</keyword>
<evidence type="ECO:0000256" key="5">
    <source>
        <dbReference type="ARBA" id="ARBA00023136"/>
    </source>
</evidence>
<dbReference type="PANTHER" id="PTHR24240">
    <property type="entry name" value="OPSIN"/>
    <property type="match status" value="1"/>
</dbReference>
<feature type="transmembrane region" description="Helical" evidence="10">
    <location>
        <begin position="20"/>
        <end position="43"/>
    </location>
</feature>
<reference evidence="12" key="3">
    <citation type="submission" date="2025-09" db="UniProtKB">
        <authorList>
            <consortium name="Ensembl"/>
        </authorList>
    </citation>
    <scope>IDENTIFICATION</scope>
</reference>
<evidence type="ECO:0000256" key="2">
    <source>
        <dbReference type="ARBA" id="ARBA00022692"/>
    </source>
</evidence>
<dbReference type="GO" id="GO:0004930">
    <property type="term" value="F:G protein-coupled receptor activity"/>
    <property type="evidence" value="ECO:0007669"/>
    <property type="project" value="UniProtKB-KW"/>
</dbReference>
<dbReference type="PRINTS" id="PR01244">
    <property type="entry name" value="PEROPSIN"/>
</dbReference>
<feature type="transmembrane region" description="Helical" evidence="10">
    <location>
        <begin position="185"/>
        <end position="212"/>
    </location>
</feature>
<feature type="transmembrane region" description="Helical" evidence="10">
    <location>
        <begin position="278"/>
        <end position="301"/>
    </location>
</feature>
<protein>
    <recommendedName>
        <fullName evidence="11">G-protein coupled receptors family 1 profile domain-containing protein</fullName>
    </recommendedName>
</protein>
<proteinExistence type="predicted"/>
<keyword evidence="4" id="KW-0297">G-protein coupled receptor</keyword>
<evidence type="ECO:0000256" key="7">
    <source>
        <dbReference type="ARBA" id="ARBA00023170"/>
    </source>
</evidence>
<dbReference type="GO" id="GO:0016020">
    <property type="term" value="C:membrane"/>
    <property type="evidence" value="ECO:0007669"/>
    <property type="project" value="UniProtKB-SubCell"/>
</dbReference>
<keyword evidence="9" id="KW-0807">Transducer</keyword>
<feature type="transmembrane region" description="Helical" evidence="10">
    <location>
        <begin position="55"/>
        <end position="73"/>
    </location>
</feature>
<evidence type="ECO:0000256" key="9">
    <source>
        <dbReference type="ARBA" id="ARBA00023224"/>
    </source>
</evidence>
<feature type="transmembrane region" description="Helical" evidence="10">
    <location>
        <begin position="233"/>
        <end position="258"/>
    </location>
</feature>
<dbReference type="PROSITE" id="PS50262">
    <property type="entry name" value="G_PROTEIN_RECEP_F1_2"/>
    <property type="match status" value="1"/>
</dbReference>
<reference evidence="12" key="2">
    <citation type="submission" date="2025-08" db="UniProtKB">
        <authorList>
            <consortium name="Ensembl"/>
        </authorList>
    </citation>
    <scope>IDENTIFICATION</scope>
</reference>
<evidence type="ECO:0000259" key="11">
    <source>
        <dbReference type="PROSITE" id="PS50262"/>
    </source>
</evidence>
<feature type="transmembrane region" description="Helical" evidence="10">
    <location>
        <begin position="93"/>
        <end position="123"/>
    </location>
</feature>
<dbReference type="FunFam" id="1.20.1070.10:FF:000219">
    <property type="entry name" value="Opsin 5-like 2"/>
    <property type="match status" value="1"/>
</dbReference>
<dbReference type="InterPro" id="IPR017452">
    <property type="entry name" value="GPCR_Rhodpsn_7TM"/>
</dbReference>
<feature type="domain" description="G-protein coupled receptors family 1 profile" evidence="11">
    <location>
        <begin position="36"/>
        <end position="298"/>
    </location>
</feature>
<name>A0AAY4CVF3_9TELE</name>
<gene>
    <name evidence="12" type="primary">opn7a</name>
</gene>
<dbReference type="AlphaFoldDB" id="A0AAY4CVF3"/>
<dbReference type="SUPFAM" id="SSF81321">
    <property type="entry name" value="Family A G protein-coupled receptor-like"/>
    <property type="match status" value="1"/>
</dbReference>
<evidence type="ECO:0000256" key="1">
    <source>
        <dbReference type="ARBA" id="ARBA00004141"/>
    </source>
</evidence>
<evidence type="ECO:0000256" key="4">
    <source>
        <dbReference type="ARBA" id="ARBA00023040"/>
    </source>
</evidence>
<dbReference type="InterPro" id="IPR000276">
    <property type="entry name" value="GPCR_Rhodpsn"/>
</dbReference>
<keyword evidence="8" id="KW-0325">Glycoprotein</keyword>
<comment type="subcellular location">
    <subcellularLocation>
        <location evidence="1">Membrane</location>
        <topology evidence="1">Multi-pass membrane protein</topology>
    </subcellularLocation>
</comment>
<keyword evidence="7" id="KW-0675">Receptor</keyword>
<dbReference type="GeneTree" id="ENSGT01120000271854"/>
<keyword evidence="5 10" id="KW-0472">Membrane</keyword>
<evidence type="ECO:0000256" key="6">
    <source>
        <dbReference type="ARBA" id="ARBA00023157"/>
    </source>
</evidence>
<evidence type="ECO:0000313" key="12">
    <source>
        <dbReference type="Ensembl" id="ENSDCDP00010036729.1"/>
    </source>
</evidence>
<feature type="transmembrane region" description="Helical" evidence="10">
    <location>
        <begin position="135"/>
        <end position="155"/>
    </location>
</feature>
<keyword evidence="6" id="KW-1015">Disulfide bond</keyword>
<evidence type="ECO:0000256" key="8">
    <source>
        <dbReference type="ARBA" id="ARBA00023180"/>
    </source>
</evidence>
<keyword evidence="3 10" id="KW-1133">Transmembrane helix</keyword>
<dbReference type="Pfam" id="PF00001">
    <property type="entry name" value="7tm_1"/>
    <property type="match status" value="1"/>
</dbReference>
<evidence type="ECO:0000256" key="3">
    <source>
        <dbReference type="ARBA" id="ARBA00022989"/>
    </source>
</evidence>
<organism evidence="12 13">
    <name type="scientific">Denticeps clupeoides</name>
    <name type="common">denticle herring</name>
    <dbReference type="NCBI Taxonomy" id="299321"/>
    <lineage>
        <taxon>Eukaryota</taxon>
        <taxon>Metazoa</taxon>
        <taxon>Chordata</taxon>
        <taxon>Craniata</taxon>
        <taxon>Vertebrata</taxon>
        <taxon>Euteleostomi</taxon>
        <taxon>Actinopterygii</taxon>
        <taxon>Neopterygii</taxon>
        <taxon>Teleostei</taxon>
        <taxon>Clupei</taxon>
        <taxon>Clupeiformes</taxon>
        <taxon>Denticipitoidei</taxon>
        <taxon>Denticipitidae</taxon>
        <taxon>Denticeps</taxon>
    </lineage>
</organism>
<dbReference type="InterPro" id="IPR002962">
    <property type="entry name" value="Peropsin"/>
</dbReference>
<accession>A0AAY4CVF3</accession>
<sequence>MGVLADNITFDSSISPAADIAVAVTYSIFGVCSLCGNSILLYVSYQKKQLLKPAELFIVNLACSDLGMTFTLYPLAVSSSFYHRWLFGRVVCVFYAFCGVLFGICSLATLTVLSTICCLKVCYPLYGNRFSHAHGQLLVACVWAYALLFAALPLLHLGAFGPEPYGTACCIDWARSGREAAARCYTLLLLFCCYVVPSGLIAASYALILLTVRDSRRALRQHWPSHTHTHTGDAYRIFALCVLQLSVAVCIGFLVAWSPYAAVSMWAAFGRMDEIPPLAFAVPAVFAKTSPLYNPLVSLLLKPNFRQDLAVLGRRCAAALCQAWRCHCDGCQCLNPQQQSLQTLWSPVELKDNLHPGVVISSYRDSPPLETLRVKCPAQGHNGSKWGLNLGLLAHR</sequence>
<dbReference type="PRINTS" id="PR00237">
    <property type="entry name" value="GPCRRHODOPSN"/>
</dbReference>
<keyword evidence="2 10" id="KW-0812">Transmembrane</keyword>
<dbReference type="GO" id="GO:0007601">
    <property type="term" value="P:visual perception"/>
    <property type="evidence" value="ECO:0007669"/>
    <property type="project" value="InterPro"/>
</dbReference>
<reference evidence="12 13" key="1">
    <citation type="submission" date="2020-06" db="EMBL/GenBank/DDBJ databases">
        <authorList>
            <consortium name="Wellcome Sanger Institute Data Sharing"/>
        </authorList>
    </citation>
    <scope>NUCLEOTIDE SEQUENCE [LARGE SCALE GENOMIC DNA]</scope>
</reference>
<dbReference type="InterPro" id="IPR050125">
    <property type="entry name" value="GPCR_opsins"/>
</dbReference>